<keyword evidence="5 6" id="KW-0238">DNA-binding</keyword>
<dbReference type="FunFam" id="3.40.50.300:FF:000984">
    <property type="entry name" value="Chromosome partition protein Smc"/>
    <property type="match status" value="1"/>
</dbReference>
<evidence type="ECO:0000256" key="5">
    <source>
        <dbReference type="ARBA" id="ARBA00023125"/>
    </source>
</evidence>
<evidence type="ECO:0000256" key="1">
    <source>
        <dbReference type="ARBA" id="ARBA00022490"/>
    </source>
</evidence>
<evidence type="ECO:0000256" key="3">
    <source>
        <dbReference type="ARBA" id="ARBA00022840"/>
    </source>
</evidence>
<reference evidence="8" key="1">
    <citation type="submission" date="2020-10" db="EMBL/GenBank/DDBJ databases">
        <authorList>
            <person name="Gilroy R."/>
        </authorList>
    </citation>
    <scope>NUCLEOTIDE SEQUENCE</scope>
    <source>
        <strain evidence="8">CHK176-22527</strain>
    </source>
</reference>
<dbReference type="SUPFAM" id="SSF75553">
    <property type="entry name" value="Smc hinge domain"/>
    <property type="match status" value="1"/>
</dbReference>
<dbReference type="GO" id="GO:0006260">
    <property type="term" value="P:DNA replication"/>
    <property type="evidence" value="ECO:0007669"/>
    <property type="project" value="UniProtKB-UniRule"/>
</dbReference>
<feature type="domain" description="SMC hinge" evidence="7">
    <location>
        <begin position="519"/>
        <end position="635"/>
    </location>
</feature>
<evidence type="ECO:0000256" key="4">
    <source>
        <dbReference type="ARBA" id="ARBA00023054"/>
    </source>
</evidence>
<sequence length="1180" mass="133945">MYFKKIGMHGFKSFAEPVNIEFSDGLTCIVGPNGSGKSNISDAIRWVLGEQSPKMLRGGKMEEVIFSGTSSRKSRGMAEVNLVIDNTDGSLPIDYKEISITRRMFKSGESEYYINGSQCRLRDIRELIMDTGIGVDGYSLIGQGKISDILSSKTESRREIFEEAAGIVMYRNKKAESERKLSSTNDNMDRVNDIIGEIEGRIGSLKEDSIKAKEYLKLKERYKELEINITLKNIENIESKNRYIKEDITELSRNIDGLKKNRSELERKSEEQEIRNAEIERDTEDARKILMETVDELNKAVNKEQVDRERLSAIAENESRLGKEISELEDDILSETSRNEQLANELKETERKSLDAECAVKEKEENLKSITDEANVISESLNEQKNDIFEISGRISSGRAEIKSLEMLSETLEKRKESLISERNTGEDSNRENIDRLNRVKTERDGIKRSIEDDREKLAEGKSRLEDLKSEEQIKVKETEALKLHEGRLTSRKKTIEEMENNYDGYNGAVKFVMKSNLKGIHGVVADLIKVPQGYEIAVETALGAALQNIICEDDASAKRAITALKENNAGRMTFLPVSSVKGRAHYDGKLKSEKGFVGFGAECVDFDPKYEGIVNYLLGRVTIVEDMDSAIRMSKKSREFRYVTKDGEVVNSAGAMTGGRYRNKTANILGRKAEITSLDEQIAEKRKACENTEDQIRSIRDEIKELTASLSETEERVRRFENLVFEKEHEMKMIESMLSDIKSSGQRLEKELGSIESEKNNSLRMINEIREHISEDLEKLKEAELSSGKSAEKHDSKLREIEDLREDITKNRIESEKLKKQMENIVDMVKLSEASLSGYMQSADEKKKQLLTIRDERKEILENGGNSEEAIEEIRIKKRNLESTIERLASEKNLASEESKAISSEKEKLSQDLDSMQAQKYELEIKCAKNETQLDSHKNKLWEDFEVSYVQAAEFKNSDFVMSSAVKENRQIKARIKELGEVNVGAIEEYDTVKERYDFLISQRADIQEAADDLSRIINDMDATIRKKFKESFDRIAVNFEEEFHELFGGGHAELRLSDEKNPLDAEIDIVAQPPGKKLQNINLMSGGEKTLTAIALMFAVLKAKPTPFCILDEVEAALDDANIDRFIKCLRKFSGIQFALVTHQKATMEHADVIYGVTMPEKGVSKVLSLDLGDSFDI</sequence>
<feature type="coiled-coil region" evidence="6">
    <location>
        <begin position="451"/>
        <end position="502"/>
    </location>
</feature>
<dbReference type="GO" id="GO:0030261">
    <property type="term" value="P:chromosome condensation"/>
    <property type="evidence" value="ECO:0007669"/>
    <property type="project" value="InterPro"/>
</dbReference>
<keyword evidence="1 6" id="KW-0963">Cytoplasm</keyword>
<gene>
    <name evidence="6 8" type="primary">smc</name>
    <name evidence="8" type="ORF">IAD12_06215</name>
</gene>
<proteinExistence type="inferred from homology"/>
<dbReference type="SUPFAM" id="SSF52540">
    <property type="entry name" value="P-loop containing nucleoside triphosphate hydrolases"/>
    <property type="match status" value="1"/>
</dbReference>
<organism evidence="8 9">
    <name type="scientific">Candidatus Allocopromorpha excrementavium</name>
    <dbReference type="NCBI Taxonomy" id="2840741"/>
    <lineage>
        <taxon>Bacteria</taxon>
        <taxon>Bacillati</taxon>
        <taxon>Bacillota</taxon>
        <taxon>Clostridia</taxon>
        <taxon>Eubacteriales</taxon>
        <taxon>Eubacteriaceae</taxon>
        <taxon>Eubacteriaceae incertae sedis</taxon>
        <taxon>Candidatus Allocopromorpha</taxon>
    </lineage>
</organism>
<dbReference type="Gene3D" id="3.40.50.300">
    <property type="entry name" value="P-loop containing nucleotide triphosphate hydrolases"/>
    <property type="match status" value="2"/>
</dbReference>
<feature type="coiled-coil region" evidence="6">
    <location>
        <begin position="215"/>
        <end position="287"/>
    </location>
</feature>
<evidence type="ECO:0000259" key="7">
    <source>
        <dbReference type="SMART" id="SM00968"/>
    </source>
</evidence>
<name>A0A9D1KVU5_9FIRM</name>
<dbReference type="InterPro" id="IPR036277">
    <property type="entry name" value="SMC_hinge_sf"/>
</dbReference>
<feature type="coiled-coil region" evidence="6">
    <location>
        <begin position="676"/>
        <end position="731"/>
    </location>
</feature>
<dbReference type="Proteomes" id="UP000824159">
    <property type="component" value="Unassembled WGS sequence"/>
</dbReference>
<keyword evidence="2 6" id="KW-0547">Nucleotide-binding</keyword>
<dbReference type="SMART" id="SM00968">
    <property type="entry name" value="SMC_hinge"/>
    <property type="match status" value="1"/>
</dbReference>
<evidence type="ECO:0000313" key="8">
    <source>
        <dbReference type="EMBL" id="HIT99829.1"/>
    </source>
</evidence>
<dbReference type="Pfam" id="PF06470">
    <property type="entry name" value="SMC_hinge"/>
    <property type="match status" value="1"/>
</dbReference>
<dbReference type="GO" id="GO:0005737">
    <property type="term" value="C:cytoplasm"/>
    <property type="evidence" value="ECO:0007669"/>
    <property type="project" value="UniProtKB-SubCell"/>
</dbReference>
<comment type="subunit">
    <text evidence="6">Homodimer.</text>
</comment>
<dbReference type="GO" id="GO:0007062">
    <property type="term" value="P:sister chromatid cohesion"/>
    <property type="evidence" value="ECO:0007669"/>
    <property type="project" value="InterPro"/>
</dbReference>
<comment type="function">
    <text evidence="6">Required for chromosome condensation and partitioning.</text>
</comment>
<feature type="binding site" evidence="6">
    <location>
        <begin position="32"/>
        <end position="39"/>
    </location>
    <ligand>
        <name>ATP</name>
        <dbReference type="ChEBI" id="CHEBI:30616"/>
    </ligand>
</feature>
<dbReference type="PIRSF" id="PIRSF005719">
    <property type="entry name" value="SMC"/>
    <property type="match status" value="1"/>
</dbReference>
<keyword evidence="4 6" id="KW-0175">Coiled coil</keyword>
<dbReference type="GO" id="GO:0005694">
    <property type="term" value="C:chromosome"/>
    <property type="evidence" value="ECO:0007669"/>
    <property type="project" value="InterPro"/>
</dbReference>
<dbReference type="InterPro" id="IPR024704">
    <property type="entry name" value="SMC"/>
</dbReference>
<feature type="coiled-coil region" evidence="6">
    <location>
        <begin position="325"/>
        <end position="422"/>
    </location>
</feature>
<dbReference type="InterPro" id="IPR011890">
    <property type="entry name" value="SMC_prok"/>
</dbReference>
<dbReference type="EMBL" id="DVLX01000079">
    <property type="protein sequence ID" value="HIT99829.1"/>
    <property type="molecule type" value="Genomic_DNA"/>
</dbReference>
<dbReference type="InterPro" id="IPR027417">
    <property type="entry name" value="P-loop_NTPase"/>
</dbReference>
<dbReference type="GO" id="GO:0007059">
    <property type="term" value="P:chromosome segregation"/>
    <property type="evidence" value="ECO:0007669"/>
    <property type="project" value="UniProtKB-UniRule"/>
</dbReference>
<comment type="similarity">
    <text evidence="6">Belongs to the SMC family.</text>
</comment>
<dbReference type="InterPro" id="IPR010935">
    <property type="entry name" value="SMC_hinge"/>
</dbReference>
<keyword evidence="3 6" id="KW-0067">ATP-binding</keyword>
<dbReference type="NCBIfam" id="TIGR02168">
    <property type="entry name" value="SMC_prok_B"/>
    <property type="match status" value="1"/>
</dbReference>
<dbReference type="GO" id="GO:0016887">
    <property type="term" value="F:ATP hydrolysis activity"/>
    <property type="evidence" value="ECO:0007669"/>
    <property type="project" value="InterPro"/>
</dbReference>
<evidence type="ECO:0000313" key="9">
    <source>
        <dbReference type="Proteomes" id="UP000824159"/>
    </source>
</evidence>
<evidence type="ECO:0000256" key="6">
    <source>
        <dbReference type="HAMAP-Rule" id="MF_01894"/>
    </source>
</evidence>
<dbReference type="InterPro" id="IPR003395">
    <property type="entry name" value="RecF/RecN/SMC_N"/>
</dbReference>
<dbReference type="GO" id="GO:0005524">
    <property type="term" value="F:ATP binding"/>
    <property type="evidence" value="ECO:0007669"/>
    <property type="project" value="UniProtKB-UniRule"/>
</dbReference>
<dbReference type="Pfam" id="PF02463">
    <property type="entry name" value="SMC_N"/>
    <property type="match status" value="1"/>
</dbReference>
<feature type="coiled-coil region" evidence="6">
    <location>
        <begin position="764"/>
        <end position="927"/>
    </location>
</feature>
<dbReference type="AlphaFoldDB" id="A0A9D1KVU5"/>
<comment type="subcellular location">
    <subcellularLocation>
        <location evidence="6">Cytoplasm</location>
    </subcellularLocation>
</comment>
<accession>A0A9D1KVU5</accession>
<reference evidence="8" key="2">
    <citation type="journal article" date="2021" name="PeerJ">
        <title>Extensive microbial diversity within the chicken gut microbiome revealed by metagenomics and culture.</title>
        <authorList>
            <person name="Gilroy R."/>
            <person name="Ravi A."/>
            <person name="Getino M."/>
            <person name="Pursley I."/>
            <person name="Horton D.L."/>
            <person name="Alikhan N.F."/>
            <person name="Baker D."/>
            <person name="Gharbi K."/>
            <person name="Hall N."/>
            <person name="Watson M."/>
            <person name="Adriaenssens E.M."/>
            <person name="Foster-Nyarko E."/>
            <person name="Jarju S."/>
            <person name="Secka A."/>
            <person name="Antonio M."/>
            <person name="Oren A."/>
            <person name="Chaudhuri R.R."/>
            <person name="La Ragione R."/>
            <person name="Hildebrand F."/>
            <person name="Pallen M.J."/>
        </authorList>
    </citation>
    <scope>NUCLEOTIDE SEQUENCE</scope>
    <source>
        <strain evidence="8">CHK176-22527</strain>
    </source>
</reference>
<dbReference type="HAMAP" id="MF_01894">
    <property type="entry name" value="Smc_prok"/>
    <property type="match status" value="1"/>
</dbReference>
<comment type="domain">
    <text evidence="6">Contains large globular domains required for ATP hydrolysis at each terminus and a third globular domain forming a flexible hinge near the middle of the molecule. These domains are separated by coiled-coil structures.</text>
</comment>
<dbReference type="Gene3D" id="1.20.1060.20">
    <property type="match status" value="1"/>
</dbReference>
<evidence type="ECO:0000256" key="2">
    <source>
        <dbReference type="ARBA" id="ARBA00022741"/>
    </source>
</evidence>
<comment type="caution">
    <text evidence="8">The sequence shown here is derived from an EMBL/GenBank/DDBJ whole genome shotgun (WGS) entry which is preliminary data.</text>
</comment>
<dbReference type="PANTHER" id="PTHR43977">
    <property type="entry name" value="STRUCTURAL MAINTENANCE OF CHROMOSOMES PROTEIN 3"/>
    <property type="match status" value="1"/>
</dbReference>
<protein>
    <recommendedName>
        <fullName evidence="6">Chromosome partition protein Smc</fullName>
    </recommendedName>
</protein>
<dbReference type="SUPFAM" id="SSF144284">
    <property type="entry name" value="Sec2 N-terminal region"/>
    <property type="match status" value="1"/>
</dbReference>
<dbReference type="Gene3D" id="3.30.70.1620">
    <property type="match status" value="1"/>
</dbReference>
<dbReference type="GO" id="GO:0003677">
    <property type="term" value="F:DNA binding"/>
    <property type="evidence" value="ECO:0007669"/>
    <property type="project" value="UniProtKB-UniRule"/>
</dbReference>